<gene>
    <name evidence="3" type="ORF">HNR38_001678</name>
</gene>
<dbReference type="RefSeq" id="WP_183702126.1">
    <property type="nucleotide sequence ID" value="NZ_JACHFE010000004.1"/>
</dbReference>
<name>A0A840U7T5_9GAMM</name>
<evidence type="ECO:0000259" key="2">
    <source>
        <dbReference type="Pfam" id="PF24720"/>
    </source>
</evidence>
<dbReference type="InterPro" id="IPR056090">
    <property type="entry name" value="DUF7673"/>
</dbReference>
<feature type="region of interest" description="Disordered" evidence="1">
    <location>
        <begin position="108"/>
        <end position="131"/>
    </location>
</feature>
<organism evidence="3 4">
    <name type="scientific">Marinobacter oulmenensis</name>
    <dbReference type="NCBI Taxonomy" id="643747"/>
    <lineage>
        <taxon>Bacteria</taxon>
        <taxon>Pseudomonadati</taxon>
        <taxon>Pseudomonadota</taxon>
        <taxon>Gammaproteobacteria</taxon>
        <taxon>Pseudomonadales</taxon>
        <taxon>Marinobacteraceae</taxon>
        <taxon>Marinobacter</taxon>
    </lineage>
</organism>
<sequence length="131" mass="14141">MMTLTASANDIERALQDLHHLATTGVDNDARNAAQFLLALWDGDLHPLNLQDFRFLTPQPMRQALQLFTFLMTTGTGLQKFMSEEAISQVADNLRALNGPGINSGDYGNGSSGAMARPAPPAPPAARVQTY</sequence>
<dbReference type="Pfam" id="PF24720">
    <property type="entry name" value="DUF7673"/>
    <property type="match status" value="1"/>
</dbReference>
<dbReference type="AlphaFoldDB" id="A0A840U7T5"/>
<reference evidence="3 4" key="1">
    <citation type="submission" date="2020-08" db="EMBL/GenBank/DDBJ databases">
        <title>Genomic Encyclopedia of Type Strains, Phase IV (KMG-IV): sequencing the most valuable type-strain genomes for metagenomic binning, comparative biology and taxonomic classification.</title>
        <authorList>
            <person name="Goeker M."/>
        </authorList>
    </citation>
    <scope>NUCLEOTIDE SEQUENCE [LARGE SCALE GENOMIC DNA]</scope>
    <source>
        <strain evidence="3 4">DSM 22359</strain>
    </source>
</reference>
<evidence type="ECO:0000313" key="4">
    <source>
        <dbReference type="Proteomes" id="UP000591735"/>
    </source>
</evidence>
<feature type="domain" description="DUF7673" evidence="2">
    <location>
        <begin position="13"/>
        <end position="74"/>
    </location>
</feature>
<proteinExistence type="predicted"/>
<protein>
    <recommendedName>
        <fullName evidence="2">DUF7673 domain-containing protein</fullName>
    </recommendedName>
</protein>
<accession>A0A840U7T5</accession>
<dbReference type="Proteomes" id="UP000591735">
    <property type="component" value="Unassembled WGS sequence"/>
</dbReference>
<keyword evidence="4" id="KW-1185">Reference proteome</keyword>
<dbReference type="EMBL" id="JACHFE010000004">
    <property type="protein sequence ID" value="MBB5321189.1"/>
    <property type="molecule type" value="Genomic_DNA"/>
</dbReference>
<evidence type="ECO:0000313" key="3">
    <source>
        <dbReference type="EMBL" id="MBB5321189.1"/>
    </source>
</evidence>
<evidence type="ECO:0000256" key="1">
    <source>
        <dbReference type="SAM" id="MobiDB-lite"/>
    </source>
</evidence>
<comment type="caution">
    <text evidence="3">The sequence shown here is derived from an EMBL/GenBank/DDBJ whole genome shotgun (WGS) entry which is preliminary data.</text>
</comment>